<keyword evidence="1" id="KW-0732">Signal</keyword>
<dbReference type="EMBL" id="LRPC01000001">
    <property type="protein sequence ID" value="KYG77440.1"/>
    <property type="molecule type" value="Genomic_DNA"/>
</dbReference>
<keyword evidence="3" id="KW-1185">Reference proteome</keyword>
<dbReference type="AlphaFoldDB" id="A0A150XFE3"/>
<proteinExistence type="predicted"/>
<dbReference type="RefSeq" id="WP_068215773.1">
    <property type="nucleotide sequence ID" value="NZ_CP139724.1"/>
</dbReference>
<accession>A0A150XFE3</accession>
<comment type="caution">
    <text evidence="2">The sequence shown here is derived from an EMBL/GenBank/DDBJ whole genome shotgun (WGS) entry which is preliminary data.</text>
</comment>
<evidence type="ECO:0000256" key="1">
    <source>
        <dbReference type="SAM" id="SignalP"/>
    </source>
</evidence>
<protein>
    <recommendedName>
        <fullName evidence="4">SPOR domain-containing protein</fullName>
    </recommendedName>
</protein>
<feature type="signal peptide" evidence="1">
    <location>
        <begin position="1"/>
        <end position="18"/>
    </location>
</feature>
<name>A0A150XFE3_9BACT</name>
<feature type="chain" id="PRO_5007574634" description="SPOR domain-containing protein" evidence="1">
    <location>
        <begin position="19"/>
        <end position="175"/>
    </location>
</feature>
<evidence type="ECO:0000313" key="3">
    <source>
        <dbReference type="Proteomes" id="UP000075606"/>
    </source>
</evidence>
<reference evidence="2 3" key="1">
    <citation type="submission" date="2016-01" db="EMBL/GenBank/DDBJ databases">
        <title>Genome sequencing of Roseivirga spongicola UST030701-084.</title>
        <authorList>
            <person name="Selvaratnam C."/>
            <person name="Thevarajoo S."/>
            <person name="Goh K.M."/>
            <person name="Ee R."/>
            <person name="Chan K.-G."/>
            <person name="Chong C.S."/>
        </authorList>
    </citation>
    <scope>NUCLEOTIDE SEQUENCE [LARGE SCALE GENOMIC DNA]</scope>
    <source>
        <strain evidence="2 3">UST030701-084</strain>
    </source>
</reference>
<gene>
    <name evidence="2" type="ORF">AWW68_01325</name>
</gene>
<evidence type="ECO:0008006" key="4">
    <source>
        <dbReference type="Google" id="ProtNLM"/>
    </source>
</evidence>
<evidence type="ECO:0000313" key="2">
    <source>
        <dbReference type="EMBL" id="KYG77440.1"/>
    </source>
</evidence>
<organism evidence="2 3">
    <name type="scientific">Roseivirga spongicola</name>
    <dbReference type="NCBI Taxonomy" id="333140"/>
    <lineage>
        <taxon>Bacteria</taxon>
        <taxon>Pseudomonadati</taxon>
        <taxon>Bacteroidota</taxon>
        <taxon>Cytophagia</taxon>
        <taxon>Cytophagales</taxon>
        <taxon>Roseivirgaceae</taxon>
        <taxon>Roseivirga</taxon>
    </lineage>
</organism>
<dbReference type="OrthoDB" id="2473397at2"/>
<sequence length="175" mass="20223">MSKSIGNILLLTLIVAMAVWSCSPTSVPQKKEVIDYSYEDDLSKYRPIFEQQEQSDQQEQKVIANEPLKVSYDISSELNAVIDSMLVKNDSIRLADGYTILVYSGNDELQAGRVRNRLFDLVPEWEARFSYKLPTYFVKVGQFYQQIEAQSLYRKIRNYYPTASIVPDKFPIEND</sequence>
<dbReference type="Proteomes" id="UP000075606">
    <property type="component" value="Unassembled WGS sequence"/>
</dbReference>
<dbReference type="STRING" id="333140.AWW68_01325"/>